<dbReference type="InterPro" id="IPR002701">
    <property type="entry name" value="CM_II_prokaryot"/>
</dbReference>
<feature type="site" description="Essential for prephenate dehydratase activity" evidence="19">
    <location>
        <position position="273"/>
    </location>
</feature>
<dbReference type="SUPFAM" id="SSF48600">
    <property type="entry name" value="Chorismate mutase II"/>
    <property type="match status" value="1"/>
</dbReference>
<comment type="pathway">
    <text evidence="5">Metabolic intermediate biosynthesis; prephenate biosynthesis; prephenate from chorismate: step 1/1.</text>
</comment>
<dbReference type="InterPro" id="IPR045865">
    <property type="entry name" value="ACT-like_dom_sf"/>
</dbReference>
<keyword evidence="14" id="KW-0456">Lyase</keyword>
<comment type="pathway">
    <text evidence="4">Amino-acid biosynthesis; L-phenylalanine biosynthesis; phenylpyruvate from prephenate: step 1/1.</text>
</comment>
<comment type="function">
    <text evidence="2">Catalyzes the Claisen rearrangement of chorismate to prephenate and the decarboxylation/dehydration of prephenate to phenylpyruvate.</text>
</comment>
<dbReference type="SUPFAM" id="SSF53850">
    <property type="entry name" value="Periplasmic binding protein-like II"/>
    <property type="match status" value="1"/>
</dbReference>
<dbReference type="InterPro" id="IPR036979">
    <property type="entry name" value="CM_dom_sf"/>
</dbReference>
<dbReference type="Gene3D" id="1.20.59.10">
    <property type="entry name" value="Chorismate mutase"/>
    <property type="match status" value="1"/>
</dbReference>
<dbReference type="FunFam" id="3.40.190.10:FF:000034">
    <property type="entry name" value="Chorismate mutase/prephenate dehydratase"/>
    <property type="match status" value="1"/>
</dbReference>
<dbReference type="Pfam" id="PF01842">
    <property type="entry name" value="ACT"/>
    <property type="match status" value="1"/>
</dbReference>
<dbReference type="GO" id="GO:0009094">
    <property type="term" value="P:L-phenylalanine biosynthetic process"/>
    <property type="evidence" value="ECO:0007669"/>
    <property type="project" value="UniProtKB-KW"/>
</dbReference>
<dbReference type="GO" id="GO:0004106">
    <property type="term" value="F:chorismate mutase activity"/>
    <property type="evidence" value="ECO:0007669"/>
    <property type="project" value="UniProtKB-EC"/>
</dbReference>
<dbReference type="EC" id="4.2.1.51" evidence="7"/>
<dbReference type="Gene3D" id="3.40.190.10">
    <property type="entry name" value="Periplasmic binding protein-like II"/>
    <property type="match status" value="2"/>
</dbReference>
<organism evidence="23 24">
    <name type="scientific">Saccharospirillum salsuginis</name>
    <dbReference type="NCBI Taxonomy" id="418750"/>
    <lineage>
        <taxon>Bacteria</taxon>
        <taxon>Pseudomonadati</taxon>
        <taxon>Pseudomonadota</taxon>
        <taxon>Gammaproteobacteria</taxon>
        <taxon>Oceanospirillales</taxon>
        <taxon>Saccharospirillaceae</taxon>
        <taxon>Saccharospirillum</taxon>
    </lineage>
</organism>
<evidence type="ECO:0000259" key="22">
    <source>
        <dbReference type="PROSITE" id="PS51671"/>
    </source>
</evidence>
<dbReference type="InterPro" id="IPR002912">
    <property type="entry name" value="ACT_dom"/>
</dbReference>
<evidence type="ECO:0000256" key="6">
    <source>
        <dbReference type="ARBA" id="ARBA00012404"/>
    </source>
</evidence>
<dbReference type="PANTHER" id="PTHR21022:SF19">
    <property type="entry name" value="PREPHENATE DEHYDRATASE-RELATED"/>
    <property type="match status" value="1"/>
</dbReference>
<keyword evidence="24" id="KW-1185">Reference proteome</keyword>
<dbReference type="GO" id="GO:0005737">
    <property type="term" value="C:cytoplasm"/>
    <property type="evidence" value="ECO:0007669"/>
    <property type="project" value="UniProtKB-SubCell"/>
</dbReference>
<keyword evidence="9" id="KW-0963">Cytoplasm</keyword>
<evidence type="ECO:0000256" key="8">
    <source>
        <dbReference type="ARBA" id="ARBA00014401"/>
    </source>
</evidence>
<dbReference type="GO" id="GO:0004664">
    <property type="term" value="F:prephenate dehydratase activity"/>
    <property type="evidence" value="ECO:0007669"/>
    <property type="project" value="UniProtKB-EC"/>
</dbReference>
<evidence type="ECO:0000256" key="5">
    <source>
        <dbReference type="ARBA" id="ARBA00004817"/>
    </source>
</evidence>
<dbReference type="Gene3D" id="3.30.70.260">
    <property type="match status" value="1"/>
</dbReference>
<proteinExistence type="predicted"/>
<comment type="subcellular location">
    <subcellularLocation>
        <location evidence="3">Cytoplasm</location>
    </subcellularLocation>
</comment>
<dbReference type="NCBIfam" id="TIGR01807">
    <property type="entry name" value="CM_P2"/>
    <property type="match status" value="1"/>
</dbReference>
<dbReference type="AlphaFoldDB" id="A0A918NE90"/>
<dbReference type="PROSITE" id="PS00857">
    <property type="entry name" value="PREPHENATE_DEHYDR_1"/>
    <property type="match status" value="1"/>
</dbReference>
<keyword evidence="13" id="KW-0413">Isomerase</keyword>
<dbReference type="InterPro" id="IPR036263">
    <property type="entry name" value="Chorismate_II_sf"/>
</dbReference>
<dbReference type="Pfam" id="PF00800">
    <property type="entry name" value="PDT"/>
    <property type="match status" value="1"/>
</dbReference>
<evidence type="ECO:0000256" key="7">
    <source>
        <dbReference type="ARBA" id="ARBA00013147"/>
    </source>
</evidence>
<evidence type="ECO:0000256" key="18">
    <source>
        <dbReference type="ARBA" id="ARBA00047848"/>
    </source>
</evidence>
<evidence type="ECO:0000256" key="15">
    <source>
        <dbReference type="ARBA" id="ARBA00023268"/>
    </source>
</evidence>
<dbReference type="EMBL" id="BMXR01000007">
    <property type="protein sequence ID" value="GGX60777.1"/>
    <property type="molecule type" value="Genomic_DNA"/>
</dbReference>
<dbReference type="PROSITE" id="PS51168">
    <property type="entry name" value="CHORISMATE_MUT_2"/>
    <property type="match status" value="1"/>
</dbReference>
<dbReference type="PROSITE" id="PS51171">
    <property type="entry name" value="PREPHENATE_DEHYDR_3"/>
    <property type="match status" value="1"/>
</dbReference>
<dbReference type="CDD" id="cd13630">
    <property type="entry name" value="PBP2_PDT_1"/>
    <property type="match status" value="1"/>
</dbReference>
<dbReference type="CDD" id="cd04905">
    <property type="entry name" value="ACT_CM-PDT"/>
    <property type="match status" value="1"/>
</dbReference>
<comment type="caution">
    <text evidence="23">The sequence shown here is derived from an EMBL/GenBank/DDBJ whole genome shotgun (WGS) entry which is preliminary data.</text>
</comment>
<dbReference type="RefSeq" id="WP_229805378.1">
    <property type="nucleotide sequence ID" value="NZ_BMXR01000007.1"/>
</dbReference>
<feature type="domain" description="ACT" evidence="22">
    <location>
        <begin position="292"/>
        <end position="369"/>
    </location>
</feature>
<name>A0A918NE90_9GAMM</name>
<evidence type="ECO:0000256" key="10">
    <source>
        <dbReference type="ARBA" id="ARBA00022605"/>
    </source>
</evidence>
<dbReference type="SUPFAM" id="SSF55021">
    <property type="entry name" value="ACT-like"/>
    <property type="match status" value="1"/>
</dbReference>
<evidence type="ECO:0000256" key="2">
    <source>
        <dbReference type="ARBA" id="ARBA00002364"/>
    </source>
</evidence>
<dbReference type="EC" id="5.4.99.5" evidence="6"/>
<dbReference type="Proteomes" id="UP000626148">
    <property type="component" value="Unassembled WGS sequence"/>
</dbReference>
<sequence>MADQDAPKPVNPDNMDLADLRDEIDRLDGEILQLISRRAQCALKVAEVKMKAAPDTAVFYRPEREAQVLTRVMERNIGPLGNEDMARLFREIMSACLALEKPLEVAYLGPEGTFTQQAAVKHFGRWVHSKPMPAIDEVFREVEAGACTYGVVPVENSTEGVVNHTLDSFINSNLRICGEVELRIHHNLMAGPNTQRDKISRVYSHQQSLAQCRKWLDAHMPMAERIAVNSNAEAARRVHGEWNSAAIAGEMAAQLYDLDIIEHKIEDAPDNSTRFLIIGTQDVGVSGDDKTSVVVSMRNEPGALYHLLQPFSDHNVDMTRLETRPSPSGNWTYVFFIDFAGHVEDVNVRQALDEIRKKAVEVKVLGSYPKAVL</sequence>
<evidence type="ECO:0000259" key="20">
    <source>
        <dbReference type="PROSITE" id="PS51168"/>
    </source>
</evidence>
<dbReference type="PIRSF" id="PIRSF001500">
    <property type="entry name" value="Chor_mut_pdt_Ppr"/>
    <property type="match status" value="1"/>
</dbReference>
<dbReference type="InterPro" id="IPR018528">
    <property type="entry name" value="Preph_deHydtase_CS"/>
</dbReference>
<keyword evidence="15" id="KW-0511">Multifunctional enzyme</keyword>
<evidence type="ECO:0000256" key="11">
    <source>
        <dbReference type="ARBA" id="ARBA00023141"/>
    </source>
</evidence>
<accession>A0A918NE90</accession>
<keyword evidence="11" id="KW-0057">Aromatic amino acid biosynthesis</keyword>
<evidence type="ECO:0000256" key="12">
    <source>
        <dbReference type="ARBA" id="ARBA00023222"/>
    </source>
</evidence>
<evidence type="ECO:0000256" key="9">
    <source>
        <dbReference type="ARBA" id="ARBA00022490"/>
    </source>
</evidence>
<reference evidence="23" key="1">
    <citation type="journal article" date="2014" name="Int. J. Syst. Evol. Microbiol.">
        <title>Complete genome sequence of Corynebacterium casei LMG S-19264T (=DSM 44701T), isolated from a smear-ripened cheese.</title>
        <authorList>
            <consortium name="US DOE Joint Genome Institute (JGI-PGF)"/>
            <person name="Walter F."/>
            <person name="Albersmeier A."/>
            <person name="Kalinowski J."/>
            <person name="Ruckert C."/>
        </authorList>
    </citation>
    <scope>NUCLEOTIDE SEQUENCE</scope>
    <source>
        <strain evidence="23">KCTC 22169</strain>
    </source>
</reference>
<evidence type="ECO:0000256" key="13">
    <source>
        <dbReference type="ARBA" id="ARBA00023235"/>
    </source>
</evidence>
<dbReference type="PROSITE" id="PS00858">
    <property type="entry name" value="PREPHENATE_DEHYDR_2"/>
    <property type="match status" value="1"/>
</dbReference>
<evidence type="ECO:0000256" key="4">
    <source>
        <dbReference type="ARBA" id="ARBA00004741"/>
    </source>
</evidence>
<dbReference type="FunFam" id="1.20.59.10:FF:000004">
    <property type="entry name" value="Prephenate dehydratase"/>
    <property type="match status" value="1"/>
</dbReference>
<dbReference type="GO" id="GO:0046417">
    <property type="term" value="P:chorismate metabolic process"/>
    <property type="evidence" value="ECO:0007669"/>
    <property type="project" value="InterPro"/>
</dbReference>
<evidence type="ECO:0000256" key="1">
    <source>
        <dbReference type="ARBA" id="ARBA00000824"/>
    </source>
</evidence>
<evidence type="ECO:0000256" key="19">
    <source>
        <dbReference type="PIRSR" id="PIRSR001500-2"/>
    </source>
</evidence>
<dbReference type="PROSITE" id="PS51671">
    <property type="entry name" value="ACT"/>
    <property type="match status" value="1"/>
</dbReference>
<evidence type="ECO:0000259" key="21">
    <source>
        <dbReference type="PROSITE" id="PS51171"/>
    </source>
</evidence>
<evidence type="ECO:0000256" key="3">
    <source>
        <dbReference type="ARBA" id="ARBA00004496"/>
    </source>
</evidence>
<dbReference type="InterPro" id="IPR008242">
    <property type="entry name" value="Chor_mutase/pphenate_deHydtase"/>
</dbReference>
<keyword evidence="10" id="KW-0028">Amino-acid biosynthesis</keyword>
<evidence type="ECO:0000313" key="24">
    <source>
        <dbReference type="Proteomes" id="UP000626148"/>
    </source>
</evidence>
<dbReference type="InterPro" id="IPR010957">
    <property type="entry name" value="G/b/e-P-prot_chorismate_mutase"/>
</dbReference>
<keyword evidence="12" id="KW-0584">Phenylalanine biosynthesis</keyword>
<evidence type="ECO:0000256" key="16">
    <source>
        <dbReference type="ARBA" id="ARBA00031175"/>
    </source>
</evidence>
<feature type="domain" description="Chorismate mutase" evidence="20">
    <location>
        <begin position="11"/>
        <end position="104"/>
    </location>
</feature>
<dbReference type="PANTHER" id="PTHR21022">
    <property type="entry name" value="PREPHENATE DEHYDRATASE P PROTEIN"/>
    <property type="match status" value="1"/>
</dbReference>
<evidence type="ECO:0000313" key="23">
    <source>
        <dbReference type="EMBL" id="GGX60777.1"/>
    </source>
</evidence>
<dbReference type="NCBIfam" id="NF008865">
    <property type="entry name" value="PRK11898.1"/>
    <property type="match status" value="1"/>
</dbReference>
<gene>
    <name evidence="23" type="ORF">GCM10007392_31000</name>
</gene>
<reference evidence="23" key="2">
    <citation type="submission" date="2020-09" db="EMBL/GenBank/DDBJ databases">
        <authorList>
            <person name="Sun Q."/>
            <person name="Kim S."/>
        </authorList>
    </citation>
    <scope>NUCLEOTIDE SEQUENCE</scope>
    <source>
        <strain evidence="23">KCTC 22169</strain>
    </source>
</reference>
<comment type="catalytic activity">
    <reaction evidence="1">
        <text>chorismate = prephenate</text>
        <dbReference type="Rhea" id="RHEA:13897"/>
        <dbReference type="ChEBI" id="CHEBI:29748"/>
        <dbReference type="ChEBI" id="CHEBI:29934"/>
        <dbReference type="EC" id="5.4.99.5"/>
    </reaction>
</comment>
<dbReference type="SMART" id="SM00830">
    <property type="entry name" value="CM_2"/>
    <property type="match status" value="1"/>
</dbReference>
<feature type="domain" description="Prephenate dehydratase" evidence="21">
    <location>
        <begin position="104"/>
        <end position="280"/>
    </location>
</feature>
<dbReference type="FunFam" id="3.40.190.10:FF:000029">
    <property type="entry name" value="Chorismate mutase/Prephenate dehydratase"/>
    <property type="match status" value="1"/>
</dbReference>
<protein>
    <recommendedName>
        <fullName evidence="8">Bifunctional chorismate mutase/prephenate dehydratase</fullName>
        <ecNumber evidence="7">4.2.1.51</ecNumber>
        <ecNumber evidence="6">5.4.99.5</ecNumber>
    </recommendedName>
    <alternativeName>
        <fullName evidence="17">Chorismate mutase-prephenate dehydratase</fullName>
    </alternativeName>
    <alternativeName>
        <fullName evidence="16">p-protein</fullName>
    </alternativeName>
</protein>
<dbReference type="Pfam" id="PF01817">
    <property type="entry name" value="CM_2"/>
    <property type="match status" value="1"/>
</dbReference>
<evidence type="ECO:0000256" key="17">
    <source>
        <dbReference type="ARBA" id="ARBA00031520"/>
    </source>
</evidence>
<dbReference type="FunFam" id="3.30.70.260:FF:000012">
    <property type="entry name" value="Prephenate dehydratase"/>
    <property type="match status" value="1"/>
</dbReference>
<comment type="catalytic activity">
    <reaction evidence="18">
        <text>prephenate + H(+) = 3-phenylpyruvate + CO2 + H2O</text>
        <dbReference type="Rhea" id="RHEA:21648"/>
        <dbReference type="ChEBI" id="CHEBI:15377"/>
        <dbReference type="ChEBI" id="CHEBI:15378"/>
        <dbReference type="ChEBI" id="CHEBI:16526"/>
        <dbReference type="ChEBI" id="CHEBI:18005"/>
        <dbReference type="ChEBI" id="CHEBI:29934"/>
        <dbReference type="EC" id="4.2.1.51"/>
    </reaction>
</comment>
<evidence type="ECO:0000256" key="14">
    <source>
        <dbReference type="ARBA" id="ARBA00023239"/>
    </source>
</evidence>
<dbReference type="InterPro" id="IPR001086">
    <property type="entry name" value="Preph_deHydtase"/>
</dbReference>